<dbReference type="RefSeq" id="WP_067914357.1">
    <property type="nucleotide sequence ID" value="NZ_BSRZ01000013.1"/>
</dbReference>
<proteinExistence type="predicted"/>
<feature type="transmembrane region" description="Helical" evidence="5">
    <location>
        <begin position="60"/>
        <end position="78"/>
    </location>
</feature>
<evidence type="ECO:0000256" key="4">
    <source>
        <dbReference type="ARBA" id="ARBA00023136"/>
    </source>
</evidence>
<feature type="transmembrane region" description="Helical" evidence="5">
    <location>
        <begin position="90"/>
        <end position="108"/>
    </location>
</feature>
<dbReference type="GO" id="GO:0016020">
    <property type="term" value="C:membrane"/>
    <property type="evidence" value="ECO:0007669"/>
    <property type="project" value="UniProtKB-SubCell"/>
</dbReference>
<gene>
    <name evidence="7" type="ORF">Arub01_44720</name>
</gene>
<comment type="caution">
    <text evidence="7">The sequence shown here is derived from an EMBL/GenBank/DDBJ whole genome shotgun (WGS) entry which is preliminary data.</text>
</comment>
<keyword evidence="4 5" id="KW-0472">Membrane</keyword>
<evidence type="ECO:0000256" key="2">
    <source>
        <dbReference type="ARBA" id="ARBA00022692"/>
    </source>
</evidence>
<evidence type="ECO:0000256" key="5">
    <source>
        <dbReference type="SAM" id="Phobius"/>
    </source>
</evidence>
<evidence type="ECO:0000259" key="6">
    <source>
        <dbReference type="Pfam" id="PF04138"/>
    </source>
</evidence>
<dbReference type="AlphaFoldDB" id="A0A9W6UXK8"/>
<protein>
    <recommendedName>
        <fullName evidence="6">GtrA/DPMS transmembrane domain-containing protein</fullName>
    </recommendedName>
</protein>
<feature type="transmembrane region" description="Helical" evidence="5">
    <location>
        <begin position="128"/>
        <end position="152"/>
    </location>
</feature>
<feature type="domain" description="GtrA/DPMS transmembrane" evidence="6">
    <location>
        <begin position="28"/>
        <end position="153"/>
    </location>
</feature>
<dbReference type="EMBL" id="BSRZ01000013">
    <property type="protein sequence ID" value="GLW66228.1"/>
    <property type="molecule type" value="Genomic_DNA"/>
</dbReference>
<sequence>MTAAAPTRAAGPAARGRGRRSLRRVFTKYTIGSVAAAAASEAVLLAAYGTGLLGPSAASVAAWTAGAAVNYLLNRWAWDRRGRVDPLRELLPYWLIAVATMALSAWATGVADDRVGGLVESGWLRTGLVGGVFAAVYGVMFVVKFVLFHYLVFADGPRRPRPARRSRHQVPNTTRE</sequence>
<name>A0A9W6UXK8_9ACTN</name>
<evidence type="ECO:0000313" key="8">
    <source>
        <dbReference type="Proteomes" id="UP001165124"/>
    </source>
</evidence>
<dbReference type="GO" id="GO:0000271">
    <property type="term" value="P:polysaccharide biosynthetic process"/>
    <property type="evidence" value="ECO:0007669"/>
    <property type="project" value="InterPro"/>
</dbReference>
<accession>A0A9W6UXK8</accession>
<organism evidence="7 8">
    <name type="scientific">Actinomadura rubrobrunea</name>
    <dbReference type="NCBI Taxonomy" id="115335"/>
    <lineage>
        <taxon>Bacteria</taxon>
        <taxon>Bacillati</taxon>
        <taxon>Actinomycetota</taxon>
        <taxon>Actinomycetes</taxon>
        <taxon>Streptosporangiales</taxon>
        <taxon>Thermomonosporaceae</taxon>
        <taxon>Actinomadura</taxon>
    </lineage>
</organism>
<dbReference type="Pfam" id="PF04138">
    <property type="entry name" value="GtrA_DPMS_TM"/>
    <property type="match status" value="1"/>
</dbReference>
<keyword evidence="3 5" id="KW-1133">Transmembrane helix</keyword>
<keyword evidence="2 5" id="KW-0812">Transmembrane</keyword>
<comment type="subcellular location">
    <subcellularLocation>
        <location evidence="1">Membrane</location>
        <topology evidence="1">Multi-pass membrane protein</topology>
    </subcellularLocation>
</comment>
<dbReference type="Proteomes" id="UP001165124">
    <property type="component" value="Unassembled WGS sequence"/>
</dbReference>
<evidence type="ECO:0000256" key="3">
    <source>
        <dbReference type="ARBA" id="ARBA00022989"/>
    </source>
</evidence>
<reference evidence="7" key="1">
    <citation type="submission" date="2023-02" db="EMBL/GenBank/DDBJ databases">
        <title>Actinomadura rubrobrunea NBRC 14622.</title>
        <authorList>
            <person name="Ichikawa N."/>
            <person name="Sato H."/>
            <person name="Tonouchi N."/>
        </authorList>
    </citation>
    <scope>NUCLEOTIDE SEQUENCE</scope>
    <source>
        <strain evidence="7">NBRC 14622</strain>
    </source>
</reference>
<evidence type="ECO:0000256" key="1">
    <source>
        <dbReference type="ARBA" id="ARBA00004141"/>
    </source>
</evidence>
<dbReference type="InterPro" id="IPR007267">
    <property type="entry name" value="GtrA_DPMS_TM"/>
</dbReference>
<keyword evidence="8" id="KW-1185">Reference proteome</keyword>
<evidence type="ECO:0000313" key="7">
    <source>
        <dbReference type="EMBL" id="GLW66228.1"/>
    </source>
</evidence>
<feature type="transmembrane region" description="Helical" evidence="5">
    <location>
        <begin position="25"/>
        <end position="48"/>
    </location>
</feature>